<reference evidence="7 8" key="1">
    <citation type="journal article" date="2023" name="G3 (Bethesda)">
        <title>A chromosome-level genome assembly of Zasmidium syzygii isolated from banana leaves.</title>
        <authorList>
            <person name="van Westerhoven A.C."/>
            <person name="Mehrabi R."/>
            <person name="Talebi R."/>
            <person name="Steentjes M.B.F."/>
            <person name="Corcolon B."/>
            <person name="Chong P.A."/>
            <person name="Kema G.H.J."/>
            <person name="Seidl M.F."/>
        </authorList>
    </citation>
    <scope>NUCLEOTIDE SEQUENCE [LARGE SCALE GENOMIC DNA]</scope>
    <source>
        <strain evidence="7 8">P124</strain>
    </source>
</reference>
<sequence length="389" mass="42948">MSTETRAKKRKSGDDVVPAAKKAKTAKSSEKLAPLKSALKKSKVETVVEKPKEKKTKSETIVVEKPKDKKSKAAKKVEPVVEEEDFQGVSDNDSEGGAELTADQTAALLAGFSSSEDEDSDDEDDGIEVSKLPAAPTSKEVKKQLAQAKKNVDPESTPGVIYVGRIPHGFHEQQMTAYFSQFGDITRLRLARNKKTGKSKHYAFVEFDSAAVADIVARTMDKYLLFGHILQVRTVPTEQIKDVMFKIPKGMKKKGGRTRPRNKIEGTKLRKGMEREGWERRVKKENKRRESKAEKLAEMGYEFEMPDVKSVEGVPVNGKAIQNGGSEAGAEEVKLIEGKKTEVAPGVEEEVEKVVKDDGKKITKEVKTKRKSKGGDETTVKKKKTKTAA</sequence>
<dbReference type="PANTHER" id="PTHR46754">
    <property type="entry name" value="MKI67 FHA DOMAIN-INTERACTING NUCLEOLAR PHOSPHOPROTEIN"/>
    <property type="match status" value="1"/>
</dbReference>
<feature type="region of interest" description="Disordered" evidence="5">
    <location>
        <begin position="113"/>
        <end position="140"/>
    </location>
</feature>
<comment type="caution">
    <text evidence="7">The sequence shown here is derived from an EMBL/GenBank/DDBJ whole genome shotgun (WGS) entry which is preliminary data.</text>
</comment>
<feature type="compositionally biased region" description="Acidic residues" evidence="5">
    <location>
        <begin position="80"/>
        <end position="96"/>
    </location>
</feature>
<dbReference type="Proteomes" id="UP001305779">
    <property type="component" value="Unassembled WGS sequence"/>
</dbReference>
<dbReference type="Pfam" id="PF00076">
    <property type="entry name" value="RRM_1"/>
    <property type="match status" value="1"/>
</dbReference>
<gene>
    <name evidence="7" type="ORF">PRZ48_012239</name>
</gene>
<evidence type="ECO:0000256" key="3">
    <source>
        <dbReference type="ARBA" id="ARBA00023242"/>
    </source>
</evidence>
<proteinExistence type="predicted"/>
<evidence type="ECO:0000256" key="5">
    <source>
        <dbReference type="SAM" id="MobiDB-lite"/>
    </source>
</evidence>
<comment type="subcellular location">
    <subcellularLocation>
        <location evidence="1">Nucleus</location>
        <location evidence="1">Nucleolus</location>
    </subcellularLocation>
</comment>
<dbReference type="InterPro" id="IPR012677">
    <property type="entry name" value="Nucleotide-bd_a/b_plait_sf"/>
</dbReference>
<dbReference type="SUPFAM" id="SSF54928">
    <property type="entry name" value="RNA-binding domain, RBD"/>
    <property type="match status" value="1"/>
</dbReference>
<feature type="region of interest" description="Disordered" evidence="5">
    <location>
        <begin position="1"/>
        <end position="101"/>
    </location>
</feature>
<evidence type="ECO:0000313" key="8">
    <source>
        <dbReference type="Proteomes" id="UP001305779"/>
    </source>
</evidence>
<evidence type="ECO:0000259" key="6">
    <source>
        <dbReference type="PROSITE" id="PS50102"/>
    </source>
</evidence>
<dbReference type="PROSITE" id="PS50102">
    <property type="entry name" value="RRM"/>
    <property type="match status" value="1"/>
</dbReference>
<dbReference type="EMBL" id="JAXOVC010000010">
    <property type="protein sequence ID" value="KAK4496259.1"/>
    <property type="molecule type" value="Genomic_DNA"/>
</dbReference>
<feature type="domain" description="RRM" evidence="6">
    <location>
        <begin position="159"/>
        <end position="237"/>
    </location>
</feature>
<dbReference type="Gene3D" id="3.30.70.330">
    <property type="match status" value="1"/>
</dbReference>
<evidence type="ECO:0000256" key="1">
    <source>
        <dbReference type="ARBA" id="ARBA00004604"/>
    </source>
</evidence>
<keyword evidence="3" id="KW-0539">Nucleus</keyword>
<evidence type="ECO:0000313" key="7">
    <source>
        <dbReference type="EMBL" id="KAK4496259.1"/>
    </source>
</evidence>
<dbReference type="CDD" id="cd12307">
    <property type="entry name" value="RRM_NIFK_like"/>
    <property type="match status" value="1"/>
</dbReference>
<evidence type="ECO:0000256" key="4">
    <source>
        <dbReference type="PROSITE-ProRule" id="PRU00176"/>
    </source>
</evidence>
<protein>
    <recommendedName>
        <fullName evidence="6">RRM domain-containing protein</fullName>
    </recommendedName>
</protein>
<organism evidence="7 8">
    <name type="scientific">Zasmidium cellare</name>
    <name type="common">Wine cellar mold</name>
    <name type="synonym">Racodium cellare</name>
    <dbReference type="NCBI Taxonomy" id="395010"/>
    <lineage>
        <taxon>Eukaryota</taxon>
        <taxon>Fungi</taxon>
        <taxon>Dikarya</taxon>
        <taxon>Ascomycota</taxon>
        <taxon>Pezizomycotina</taxon>
        <taxon>Dothideomycetes</taxon>
        <taxon>Dothideomycetidae</taxon>
        <taxon>Mycosphaerellales</taxon>
        <taxon>Mycosphaerellaceae</taxon>
        <taxon>Zasmidium</taxon>
    </lineage>
</organism>
<name>A0ABR0E4K3_ZASCE</name>
<keyword evidence="8" id="KW-1185">Reference proteome</keyword>
<dbReference type="SMART" id="SM00360">
    <property type="entry name" value="RRM"/>
    <property type="match status" value="1"/>
</dbReference>
<evidence type="ECO:0000256" key="2">
    <source>
        <dbReference type="ARBA" id="ARBA00022884"/>
    </source>
</evidence>
<accession>A0ABR0E4K3</accession>
<feature type="region of interest" description="Disordered" evidence="5">
    <location>
        <begin position="365"/>
        <end position="389"/>
    </location>
</feature>
<dbReference type="InterPro" id="IPR035979">
    <property type="entry name" value="RBD_domain_sf"/>
</dbReference>
<dbReference type="InterPro" id="IPR000504">
    <property type="entry name" value="RRM_dom"/>
</dbReference>
<feature type="compositionally biased region" description="Acidic residues" evidence="5">
    <location>
        <begin position="115"/>
        <end position="127"/>
    </location>
</feature>
<feature type="compositionally biased region" description="Basic and acidic residues" evidence="5">
    <location>
        <begin position="42"/>
        <end position="67"/>
    </location>
</feature>
<keyword evidence="2 4" id="KW-0694">RNA-binding</keyword>